<comment type="caution">
    <text evidence="1">The sequence shown here is derived from an EMBL/GenBank/DDBJ whole genome shotgun (WGS) entry which is preliminary data.</text>
</comment>
<protein>
    <submittedName>
        <fullName evidence="1">(malaria parasite P. vivax) hypothetical protein</fullName>
    </submittedName>
</protein>
<evidence type="ECO:0000313" key="1">
    <source>
        <dbReference type="EMBL" id="CAG9482004.1"/>
    </source>
</evidence>
<sequence length="215" mass="25470">MEKSIYTYVEKFPEFASKFPESSVVSGSQNETDCKSFESLKLTEYKGNKPQFIDKCTKIIKYLEDHKGEFDFKPAFCKYINYWLYDTLKDMDPFSSDALLKEFYSKIRNLNVCQAYKKHMNKEIYNGFKELHKLYEHFNNYKTESIKSGSINCNHGDECVNLYESHFTSFGSWLRPRLPGDKNKTKKLEKKMQELQNTPDVRNSRYTVPYHSSYS</sequence>
<dbReference type="EMBL" id="CAJZCX010000012">
    <property type="protein sequence ID" value="CAG9482004.1"/>
    <property type="molecule type" value="Genomic_DNA"/>
</dbReference>
<name>A0A8S4HHH8_PLAVI</name>
<dbReference type="Pfam" id="PF05795">
    <property type="entry name" value="Plasmodium_Vir"/>
    <property type="match status" value="1"/>
</dbReference>
<dbReference type="Proteomes" id="UP000779233">
    <property type="component" value="Unassembled WGS sequence"/>
</dbReference>
<evidence type="ECO:0000313" key="2">
    <source>
        <dbReference type="Proteomes" id="UP000779233"/>
    </source>
</evidence>
<proteinExistence type="predicted"/>
<accession>A0A8S4HHH8</accession>
<reference evidence="1" key="1">
    <citation type="submission" date="2021-09" db="EMBL/GenBank/DDBJ databases">
        <authorList>
            <consortium name="Pathogen Informatics"/>
        </authorList>
    </citation>
    <scope>NUCLEOTIDE SEQUENCE</scope>
    <source>
        <strain evidence="1">PvW1</strain>
    </source>
</reference>
<dbReference type="VEuPathDB" id="PlasmoDB:PVPAM_060008500"/>
<organism evidence="1 2">
    <name type="scientific">Plasmodium vivax</name>
    <name type="common">malaria parasite P. vivax</name>
    <dbReference type="NCBI Taxonomy" id="5855"/>
    <lineage>
        <taxon>Eukaryota</taxon>
        <taxon>Sar</taxon>
        <taxon>Alveolata</taxon>
        <taxon>Apicomplexa</taxon>
        <taxon>Aconoidasida</taxon>
        <taxon>Haemosporida</taxon>
        <taxon>Plasmodiidae</taxon>
        <taxon>Plasmodium</taxon>
        <taxon>Plasmodium (Plasmodium)</taxon>
    </lineage>
</organism>
<dbReference type="AlphaFoldDB" id="A0A8S4HHH8"/>
<gene>
    <name evidence="1" type="ORF">PVW1_060035300</name>
</gene>
<dbReference type="InterPro" id="IPR008780">
    <property type="entry name" value="Plasmodium_Vir"/>
</dbReference>